<dbReference type="Gene3D" id="2.60.40.10">
    <property type="entry name" value="Immunoglobulins"/>
    <property type="match status" value="1"/>
</dbReference>
<evidence type="ECO:0000256" key="1">
    <source>
        <dbReference type="RuleBase" id="RU003425"/>
    </source>
</evidence>
<evidence type="ECO:0000256" key="2">
    <source>
        <dbReference type="SAM" id="MobiDB-lite"/>
    </source>
</evidence>
<name>A0A077Z8Z4_TRITR</name>
<dbReference type="AlphaFoldDB" id="A0A077Z8Z4"/>
<keyword evidence="1" id="KW-0963">Cytoplasm</keyword>
<gene>
    <name evidence="4" type="ORF">TTRE_0000494301</name>
</gene>
<dbReference type="Pfam" id="PF00635">
    <property type="entry name" value="Motile_Sperm"/>
    <property type="match status" value="1"/>
</dbReference>
<dbReference type="EMBL" id="HG806065">
    <property type="protein sequence ID" value="CDW56661.1"/>
    <property type="molecule type" value="Genomic_DNA"/>
</dbReference>
<evidence type="ECO:0000313" key="4">
    <source>
        <dbReference type="EMBL" id="CDW56661.1"/>
    </source>
</evidence>
<dbReference type="InterPro" id="IPR013783">
    <property type="entry name" value="Ig-like_fold"/>
</dbReference>
<reference evidence="4" key="1">
    <citation type="submission" date="2014-01" db="EMBL/GenBank/DDBJ databases">
        <authorList>
            <person name="Aslett M."/>
        </authorList>
    </citation>
    <scope>NUCLEOTIDE SEQUENCE</scope>
</reference>
<feature type="region of interest" description="Disordered" evidence="2">
    <location>
        <begin position="172"/>
        <end position="208"/>
    </location>
</feature>
<accession>A0A077Z8Z4</accession>
<dbReference type="InterPro" id="IPR008962">
    <property type="entry name" value="PapD-like_sf"/>
</dbReference>
<dbReference type="PROSITE" id="PS50202">
    <property type="entry name" value="MSP"/>
    <property type="match status" value="1"/>
</dbReference>
<evidence type="ECO:0000313" key="5">
    <source>
        <dbReference type="Proteomes" id="UP000030665"/>
    </source>
</evidence>
<reference evidence="4" key="2">
    <citation type="submission" date="2014-03" db="EMBL/GenBank/DDBJ databases">
        <title>The whipworm genome and dual-species transcriptomics of an intimate host-pathogen interaction.</title>
        <authorList>
            <person name="Foth B.J."/>
            <person name="Tsai I.J."/>
            <person name="Reid A.J."/>
            <person name="Bancroft A.J."/>
            <person name="Nichol S."/>
            <person name="Tracey A."/>
            <person name="Holroyd N."/>
            <person name="Cotton J.A."/>
            <person name="Stanley E.J."/>
            <person name="Zarowiecki M."/>
            <person name="Liu J.Z."/>
            <person name="Huckvale T."/>
            <person name="Cooper P.J."/>
            <person name="Grencis R.K."/>
            <person name="Berriman M."/>
        </authorList>
    </citation>
    <scope>NUCLEOTIDE SEQUENCE [LARGE SCALE GENOMIC DNA]</scope>
</reference>
<dbReference type="SUPFAM" id="SSF49354">
    <property type="entry name" value="PapD-like"/>
    <property type="match status" value="1"/>
</dbReference>
<dbReference type="InterPro" id="IPR000535">
    <property type="entry name" value="MSP_dom"/>
</dbReference>
<feature type="domain" description="MSP" evidence="3">
    <location>
        <begin position="6"/>
        <end position="122"/>
    </location>
</feature>
<protein>
    <recommendedName>
        <fullName evidence="1">Major sperm protein</fullName>
    </recommendedName>
</protein>
<keyword evidence="5" id="KW-1185">Reference proteome</keyword>
<dbReference type="Proteomes" id="UP000030665">
    <property type="component" value="Unassembled WGS sequence"/>
</dbReference>
<comment type="function">
    <text evidence="1">Central component in molecular interactions underlying sperm crawling. Forms an extensive filament system that extends from sperm villipoda, along the leading edge of the pseudopod.</text>
</comment>
<evidence type="ECO:0000259" key="3">
    <source>
        <dbReference type="PROSITE" id="PS50202"/>
    </source>
</evidence>
<organism evidence="4 5">
    <name type="scientific">Trichuris trichiura</name>
    <name type="common">Whipworm</name>
    <name type="synonym">Trichocephalus trichiurus</name>
    <dbReference type="NCBI Taxonomy" id="36087"/>
    <lineage>
        <taxon>Eukaryota</taxon>
        <taxon>Metazoa</taxon>
        <taxon>Ecdysozoa</taxon>
        <taxon>Nematoda</taxon>
        <taxon>Enoplea</taxon>
        <taxon>Dorylaimia</taxon>
        <taxon>Trichinellida</taxon>
        <taxon>Trichuridae</taxon>
        <taxon>Trichuris</taxon>
    </lineage>
</organism>
<sequence length="247" mass="28721">MARRASINVKPIEINFKTTCGVEQKAALSITNEGNEATAFKVKTSDPNITVDLPHFFVQPNSSLQLTVFCWATNNPLFWEERTERLRFLYAVVSDASGSPAAFWKRADSWFEKTVEVHFKETQRERTIEQTDSVQSNTRTDDEYLFKGHTYDNPKPAPTKTTYVSDKCNTGDYVVPQKPPSSPKQSVRAARKVRIQRSGASKERKARKKYVRVDLLKKKHHPTKNKETRTHRERPKRTWKNIFRWLF</sequence>
<proteinExistence type="predicted"/>
<keyword evidence="1" id="KW-0206">Cytoskeleton</keyword>